<feature type="signal peptide" evidence="2">
    <location>
        <begin position="1"/>
        <end position="24"/>
    </location>
</feature>
<reference evidence="3" key="1">
    <citation type="submission" date="2015-04" db="UniProtKB">
        <authorList>
            <consortium name="EnsemblPlants"/>
        </authorList>
    </citation>
    <scope>IDENTIFICATION</scope>
</reference>
<keyword evidence="4" id="KW-1185">Reference proteome</keyword>
<sequence>MEYIPWRVETALIAFCLSLSSCRSSFSTSFCSRQINRQTAGAHESSPAVTNGRVEVTTREACFVAAIRRRAWHREAGPEDASSEIEKQNARSQTDDPAIPESRVVREKTPKCSILLSQKWGRDVAGNGAKEAAAKGAGRTIVRRAAKHRRCSRLLQYASDHVVCGVIATGNSFCSGAVWMGRPCDR</sequence>
<evidence type="ECO:0000313" key="3">
    <source>
        <dbReference type="EnsemblPlants" id="OMERI04G24370.1"/>
    </source>
</evidence>
<dbReference type="EnsemblPlants" id="OMERI04G24370.1">
    <property type="protein sequence ID" value="OMERI04G24370.1"/>
    <property type="gene ID" value="OMERI04G24370"/>
</dbReference>
<reference evidence="3" key="2">
    <citation type="submission" date="2018-05" db="EMBL/GenBank/DDBJ databases">
        <title>OmerRS3 (Oryza meridionalis Reference Sequence Version 3).</title>
        <authorList>
            <person name="Zhang J."/>
            <person name="Kudrna D."/>
            <person name="Lee S."/>
            <person name="Talag J."/>
            <person name="Welchert J."/>
            <person name="Wing R.A."/>
        </authorList>
    </citation>
    <scope>NUCLEOTIDE SEQUENCE [LARGE SCALE GENOMIC DNA]</scope>
    <source>
        <strain evidence="3">cv. OR44</strain>
    </source>
</reference>
<accession>A0A0E0DJT8</accession>
<dbReference type="AlphaFoldDB" id="A0A0E0DJT8"/>
<evidence type="ECO:0008006" key="5">
    <source>
        <dbReference type="Google" id="ProtNLM"/>
    </source>
</evidence>
<proteinExistence type="predicted"/>
<keyword evidence="2" id="KW-0732">Signal</keyword>
<feature type="chain" id="PRO_5002356984" description="Secreted protein" evidence="2">
    <location>
        <begin position="25"/>
        <end position="186"/>
    </location>
</feature>
<dbReference type="Gramene" id="OMERI04G24370.1">
    <property type="protein sequence ID" value="OMERI04G24370.1"/>
    <property type="gene ID" value="OMERI04G24370"/>
</dbReference>
<dbReference type="Proteomes" id="UP000008021">
    <property type="component" value="Chromosome 4"/>
</dbReference>
<name>A0A0E0DJT8_9ORYZ</name>
<evidence type="ECO:0000256" key="2">
    <source>
        <dbReference type="SAM" id="SignalP"/>
    </source>
</evidence>
<dbReference type="HOGENOM" id="CLU_1456649_0_0_1"/>
<evidence type="ECO:0000313" key="4">
    <source>
        <dbReference type="Proteomes" id="UP000008021"/>
    </source>
</evidence>
<organism evidence="3">
    <name type="scientific">Oryza meridionalis</name>
    <dbReference type="NCBI Taxonomy" id="40149"/>
    <lineage>
        <taxon>Eukaryota</taxon>
        <taxon>Viridiplantae</taxon>
        <taxon>Streptophyta</taxon>
        <taxon>Embryophyta</taxon>
        <taxon>Tracheophyta</taxon>
        <taxon>Spermatophyta</taxon>
        <taxon>Magnoliopsida</taxon>
        <taxon>Liliopsida</taxon>
        <taxon>Poales</taxon>
        <taxon>Poaceae</taxon>
        <taxon>BOP clade</taxon>
        <taxon>Oryzoideae</taxon>
        <taxon>Oryzeae</taxon>
        <taxon>Oryzinae</taxon>
        <taxon>Oryza</taxon>
    </lineage>
</organism>
<protein>
    <recommendedName>
        <fullName evidence="5">Secreted protein</fullName>
    </recommendedName>
</protein>
<feature type="region of interest" description="Disordered" evidence="1">
    <location>
        <begin position="74"/>
        <end position="100"/>
    </location>
</feature>
<dbReference type="PROSITE" id="PS51257">
    <property type="entry name" value="PROKAR_LIPOPROTEIN"/>
    <property type="match status" value="1"/>
</dbReference>
<evidence type="ECO:0000256" key="1">
    <source>
        <dbReference type="SAM" id="MobiDB-lite"/>
    </source>
</evidence>